<dbReference type="AlphaFoldDB" id="A0AA36DD20"/>
<gene>
    <name evidence="2" type="ORF">MSPICULIGERA_LOCUS22087</name>
</gene>
<evidence type="ECO:0000313" key="2">
    <source>
        <dbReference type="EMBL" id="CAJ0584019.1"/>
    </source>
</evidence>
<evidence type="ECO:0000256" key="1">
    <source>
        <dbReference type="SAM" id="MobiDB-lite"/>
    </source>
</evidence>
<feature type="non-terminal residue" evidence="2">
    <location>
        <position position="1"/>
    </location>
</feature>
<dbReference type="Proteomes" id="UP001177023">
    <property type="component" value="Unassembled WGS sequence"/>
</dbReference>
<keyword evidence="3" id="KW-1185">Reference proteome</keyword>
<reference evidence="2" key="1">
    <citation type="submission" date="2023-06" db="EMBL/GenBank/DDBJ databases">
        <authorList>
            <person name="Delattre M."/>
        </authorList>
    </citation>
    <scope>NUCLEOTIDE SEQUENCE</scope>
    <source>
        <strain evidence="2">AF72</strain>
    </source>
</reference>
<proteinExistence type="predicted"/>
<comment type="caution">
    <text evidence="2">The sequence shown here is derived from an EMBL/GenBank/DDBJ whole genome shotgun (WGS) entry which is preliminary data.</text>
</comment>
<accession>A0AA36DD20</accession>
<feature type="region of interest" description="Disordered" evidence="1">
    <location>
        <begin position="1"/>
        <end position="40"/>
    </location>
</feature>
<organism evidence="2 3">
    <name type="scientific">Mesorhabditis spiculigera</name>
    <dbReference type="NCBI Taxonomy" id="96644"/>
    <lineage>
        <taxon>Eukaryota</taxon>
        <taxon>Metazoa</taxon>
        <taxon>Ecdysozoa</taxon>
        <taxon>Nematoda</taxon>
        <taxon>Chromadorea</taxon>
        <taxon>Rhabditida</taxon>
        <taxon>Rhabditina</taxon>
        <taxon>Rhabditomorpha</taxon>
        <taxon>Rhabditoidea</taxon>
        <taxon>Rhabditidae</taxon>
        <taxon>Mesorhabditinae</taxon>
        <taxon>Mesorhabditis</taxon>
    </lineage>
</organism>
<feature type="compositionally biased region" description="Low complexity" evidence="1">
    <location>
        <begin position="8"/>
        <end position="40"/>
    </location>
</feature>
<dbReference type="EMBL" id="CATQJA010002665">
    <property type="protein sequence ID" value="CAJ0584019.1"/>
    <property type="molecule type" value="Genomic_DNA"/>
</dbReference>
<sequence length="123" mass="12706">MRMPMPPVTTTTAAPDTTTTLDNQAGTDATTTTGTEATTTTGTTTTVCSMCPDMTITAPASATYNFDTNGCRVATLSGCATYRTQVGITRTPLSSPVTCKETASAPRWYTASIQNSATVQCAS</sequence>
<evidence type="ECO:0000313" key="3">
    <source>
        <dbReference type="Proteomes" id="UP001177023"/>
    </source>
</evidence>
<protein>
    <submittedName>
        <fullName evidence="2">Uncharacterized protein</fullName>
    </submittedName>
</protein>
<name>A0AA36DD20_9BILA</name>